<keyword evidence="3" id="KW-1185">Reference proteome</keyword>
<dbReference type="KEGG" id="kak:Kalk_10585"/>
<feature type="signal peptide" evidence="1">
    <location>
        <begin position="1"/>
        <end position="23"/>
    </location>
</feature>
<evidence type="ECO:0000256" key="1">
    <source>
        <dbReference type="SAM" id="SignalP"/>
    </source>
</evidence>
<dbReference type="Proteomes" id="UP000235116">
    <property type="component" value="Chromosome"/>
</dbReference>
<organism evidence="2 3">
    <name type="scientific">Ketobacter alkanivorans</name>
    <dbReference type="NCBI Taxonomy" id="1917421"/>
    <lineage>
        <taxon>Bacteria</taxon>
        <taxon>Pseudomonadati</taxon>
        <taxon>Pseudomonadota</taxon>
        <taxon>Gammaproteobacteria</taxon>
        <taxon>Pseudomonadales</taxon>
        <taxon>Ketobacteraceae</taxon>
        <taxon>Ketobacter</taxon>
    </lineage>
</organism>
<feature type="chain" id="PRO_5014966452" description="DUF4136 domain-containing protein" evidence="1">
    <location>
        <begin position="24"/>
        <end position="218"/>
    </location>
</feature>
<protein>
    <recommendedName>
        <fullName evidence="4">DUF4136 domain-containing protein</fullName>
    </recommendedName>
</protein>
<evidence type="ECO:0008006" key="4">
    <source>
        <dbReference type="Google" id="ProtNLM"/>
    </source>
</evidence>
<dbReference type="PROSITE" id="PS51257">
    <property type="entry name" value="PROKAR_LIPOPROTEIN"/>
    <property type="match status" value="1"/>
</dbReference>
<dbReference type="EMBL" id="CP022684">
    <property type="protein sequence ID" value="AUM12839.1"/>
    <property type="molecule type" value="Genomic_DNA"/>
</dbReference>
<proteinExistence type="predicted"/>
<sequence length="218" mass="23858">MILRSTFLALLFILTACSTTKMNDTWQEPAFHGKDMKKVLVVAVASNTTNRFLFETGFIGALAEKGINATASFTTLGDELPTKESVEAHLKTSDYDHIIVTALGRVDIEKDYVPERVRTYYTGAYYPHWSGYWGPSAGVAVGTGGVGLSTGYYGGGSVTTMTREAYTDTQTNVILTTSIYDTKTEQLAWVGRSTTFQVGSVSDMADSLARQMIRKIKN</sequence>
<gene>
    <name evidence="2" type="ORF">Kalk_10585</name>
</gene>
<accession>A0A2K9LKF4</accession>
<keyword evidence="1" id="KW-0732">Signal</keyword>
<name>A0A2K9LKF4_9GAMM</name>
<dbReference type="AlphaFoldDB" id="A0A2K9LKF4"/>
<reference evidence="3" key="1">
    <citation type="submission" date="2017-08" db="EMBL/GenBank/DDBJ databases">
        <title>Direct submision.</title>
        <authorList>
            <person name="Kim S.-J."/>
            <person name="Rhee S.-K."/>
        </authorList>
    </citation>
    <scope>NUCLEOTIDE SEQUENCE [LARGE SCALE GENOMIC DNA]</scope>
    <source>
        <strain evidence="3">GI5</strain>
    </source>
</reference>
<dbReference type="OrthoDB" id="6077795at2"/>
<evidence type="ECO:0000313" key="2">
    <source>
        <dbReference type="EMBL" id="AUM12839.1"/>
    </source>
</evidence>
<dbReference type="RefSeq" id="WP_101894221.1">
    <property type="nucleotide sequence ID" value="NZ_CP022684.1"/>
</dbReference>
<evidence type="ECO:0000313" key="3">
    <source>
        <dbReference type="Proteomes" id="UP000235116"/>
    </source>
</evidence>